<dbReference type="InterPro" id="IPR013154">
    <property type="entry name" value="ADH-like_N"/>
</dbReference>
<reference evidence="6" key="1">
    <citation type="submission" date="2018-11" db="EMBL/GenBank/DDBJ databases">
        <title>Chitinophaga lutea sp.nov., isolate from arsenic contaminated soil.</title>
        <authorList>
            <person name="Zong Y."/>
        </authorList>
    </citation>
    <scope>NUCLEOTIDE SEQUENCE [LARGE SCALE GENOMIC DNA]</scope>
    <source>
        <strain evidence="6">YLT18</strain>
    </source>
</reference>
<dbReference type="Pfam" id="PF08240">
    <property type="entry name" value="ADH_N"/>
    <property type="match status" value="1"/>
</dbReference>
<dbReference type="SUPFAM" id="SSF51735">
    <property type="entry name" value="NAD(P)-binding Rossmann-fold domains"/>
    <property type="match status" value="1"/>
</dbReference>
<accession>A0A3N4MHE1</accession>
<keyword evidence="6" id="KW-1185">Reference proteome</keyword>
<dbReference type="InterPro" id="IPR011032">
    <property type="entry name" value="GroES-like_sf"/>
</dbReference>
<evidence type="ECO:0000256" key="1">
    <source>
        <dbReference type="ARBA" id="ARBA00022723"/>
    </source>
</evidence>
<dbReference type="Pfam" id="PF00107">
    <property type="entry name" value="ADH_zinc_N"/>
    <property type="match status" value="1"/>
</dbReference>
<dbReference type="InterPro" id="IPR036291">
    <property type="entry name" value="NAD(P)-bd_dom_sf"/>
</dbReference>
<dbReference type="Proteomes" id="UP000279089">
    <property type="component" value="Unassembled WGS sequence"/>
</dbReference>
<dbReference type="InterPro" id="IPR013149">
    <property type="entry name" value="ADH-like_C"/>
</dbReference>
<dbReference type="InterPro" id="IPR020843">
    <property type="entry name" value="ER"/>
</dbReference>
<keyword evidence="1" id="KW-0479">Metal-binding</keyword>
<evidence type="ECO:0000313" key="5">
    <source>
        <dbReference type="EMBL" id="RPD39510.1"/>
    </source>
</evidence>
<dbReference type="PANTHER" id="PTHR43401">
    <property type="entry name" value="L-THREONINE 3-DEHYDROGENASE"/>
    <property type="match status" value="1"/>
</dbReference>
<dbReference type="PANTHER" id="PTHR43401:SF2">
    <property type="entry name" value="L-THREONINE 3-DEHYDROGENASE"/>
    <property type="match status" value="1"/>
</dbReference>
<evidence type="ECO:0000256" key="3">
    <source>
        <dbReference type="ARBA" id="ARBA00023002"/>
    </source>
</evidence>
<dbReference type="InterPro" id="IPR050129">
    <property type="entry name" value="Zn_alcohol_dh"/>
</dbReference>
<keyword evidence="2" id="KW-0862">Zinc</keyword>
<dbReference type="Gene3D" id="3.40.50.720">
    <property type="entry name" value="NAD(P)-binding Rossmann-like Domain"/>
    <property type="match status" value="1"/>
</dbReference>
<dbReference type="OrthoDB" id="9787435at2"/>
<sequence length="367" mass="39698">MKGNIPQTGKLALFYGPGQDFELKELGLRPLLPGELLVKNIYTTICGSDIHTYCGLREEPCPTVLGHEIVGEVLELHPDHKGLDLNGKALQPGDRITWTIFSSDPGSANALRGMPQKGEGLFKYGHARVDGAEVFHGGLGAYCILKPGTGIIRLPEDMPLPVAATLNCSVSTVAGALRMAGDIKGKRVLITGMGHLGITCAAMCREAGAEWVAAADVEEKRLKEALAFGAQDVFDMTGDKTLLKQSLLEKTGGRGLDLVFDMSGSPDAMEFSLDCLGIGGTAVWIGAVFKNRPLQIDAERVIRNLITIKGLHNYNFGDFKYAVAFMERCWQQYPFAGAVEKEFTLDAIGEAFEYAIARKPLRVGVRL</sequence>
<evidence type="ECO:0000313" key="6">
    <source>
        <dbReference type="Proteomes" id="UP000279089"/>
    </source>
</evidence>
<comment type="caution">
    <text evidence="5">The sequence shown here is derived from an EMBL/GenBank/DDBJ whole genome shotgun (WGS) entry which is preliminary data.</text>
</comment>
<name>A0A3N4MHE1_9BACT</name>
<gene>
    <name evidence="5" type="ORF">EG028_20555</name>
</gene>
<dbReference type="CDD" id="cd08231">
    <property type="entry name" value="MDR_TM0436_like"/>
    <property type="match status" value="1"/>
</dbReference>
<dbReference type="SMART" id="SM00829">
    <property type="entry name" value="PKS_ER"/>
    <property type="match status" value="1"/>
</dbReference>
<dbReference type="SUPFAM" id="SSF50129">
    <property type="entry name" value="GroES-like"/>
    <property type="match status" value="1"/>
</dbReference>
<proteinExistence type="predicted"/>
<dbReference type="RefSeq" id="WP_120518155.1">
    <property type="nucleotide sequence ID" value="NZ_QXZY01000011.1"/>
</dbReference>
<feature type="domain" description="Enoyl reductase (ER)" evidence="4">
    <location>
        <begin position="18"/>
        <end position="365"/>
    </location>
</feature>
<dbReference type="EMBL" id="RMBX01000011">
    <property type="protein sequence ID" value="RPD39510.1"/>
    <property type="molecule type" value="Genomic_DNA"/>
</dbReference>
<dbReference type="AlphaFoldDB" id="A0A3N4MHE1"/>
<evidence type="ECO:0000259" key="4">
    <source>
        <dbReference type="SMART" id="SM00829"/>
    </source>
</evidence>
<dbReference type="GO" id="GO:0046872">
    <property type="term" value="F:metal ion binding"/>
    <property type="evidence" value="ECO:0007669"/>
    <property type="project" value="UniProtKB-KW"/>
</dbReference>
<keyword evidence="3" id="KW-0560">Oxidoreductase</keyword>
<organism evidence="5 6">
    <name type="scientific">Chitinophaga barathri</name>
    <dbReference type="NCBI Taxonomy" id="1647451"/>
    <lineage>
        <taxon>Bacteria</taxon>
        <taxon>Pseudomonadati</taxon>
        <taxon>Bacteroidota</taxon>
        <taxon>Chitinophagia</taxon>
        <taxon>Chitinophagales</taxon>
        <taxon>Chitinophagaceae</taxon>
        <taxon>Chitinophaga</taxon>
    </lineage>
</organism>
<dbReference type="GO" id="GO:0016491">
    <property type="term" value="F:oxidoreductase activity"/>
    <property type="evidence" value="ECO:0007669"/>
    <property type="project" value="UniProtKB-KW"/>
</dbReference>
<protein>
    <submittedName>
        <fullName evidence="5">Alcohol dehydrogenase</fullName>
    </submittedName>
</protein>
<evidence type="ECO:0000256" key="2">
    <source>
        <dbReference type="ARBA" id="ARBA00022833"/>
    </source>
</evidence>
<dbReference type="Gene3D" id="3.90.180.10">
    <property type="entry name" value="Medium-chain alcohol dehydrogenases, catalytic domain"/>
    <property type="match status" value="1"/>
</dbReference>